<keyword evidence="1" id="KW-1133">Transmembrane helix</keyword>
<sequence length="69" mass="7639">MGVPSTQASNAIIYLTLGAFLVLGCYIAWRLRHQSKTEWLSSNRTQKGIPLAFNFIASGECIRVPALRT</sequence>
<reference evidence="2" key="1">
    <citation type="journal article" date="2020" name="Stud. Mycol.">
        <title>101 Dothideomycetes genomes: a test case for predicting lifestyles and emergence of pathogens.</title>
        <authorList>
            <person name="Haridas S."/>
            <person name="Albert R."/>
            <person name="Binder M."/>
            <person name="Bloem J."/>
            <person name="Labutti K."/>
            <person name="Salamov A."/>
            <person name="Andreopoulos B."/>
            <person name="Baker S."/>
            <person name="Barry K."/>
            <person name="Bills G."/>
            <person name="Bluhm B."/>
            <person name="Cannon C."/>
            <person name="Castanera R."/>
            <person name="Culley D."/>
            <person name="Daum C."/>
            <person name="Ezra D."/>
            <person name="Gonzalez J."/>
            <person name="Henrissat B."/>
            <person name="Kuo A."/>
            <person name="Liang C."/>
            <person name="Lipzen A."/>
            <person name="Lutzoni F."/>
            <person name="Magnuson J."/>
            <person name="Mondo S."/>
            <person name="Nolan M."/>
            <person name="Ohm R."/>
            <person name="Pangilinan J."/>
            <person name="Park H.-J."/>
            <person name="Ramirez L."/>
            <person name="Alfaro M."/>
            <person name="Sun H."/>
            <person name="Tritt A."/>
            <person name="Yoshinaga Y."/>
            <person name="Zwiers L.-H."/>
            <person name="Turgeon B."/>
            <person name="Goodwin S."/>
            <person name="Spatafora J."/>
            <person name="Crous P."/>
            <person name="Grigoriev I."/>
        </authorList>
    </citation>
    <scope>NUCLEOTIDE SEQUENCE</scope>
    <source>
        <strain evidence="2">CBS 161.51</strain>
    </source>
</reference>
<protein>
    <submittedName>
        <fullName evidence="2">Uncharacterized protein</fullName>
    </submittedName>
</protein>
<dbReference type="Proteomes" id="UP000800038">
    <property type="component" value="Unassembled WGS sequence"/>
</dbReference>
<evidence type="ECO:0000313" key="2">
    <source>
        <dbReference type="EMBL" id="KAF1947183.1"/>
    </source>
</evidence>
<keyword evidence="1" id="KW-0812">Transmembrane</keyword>
<name>A0A6A5T3J8_9PLEO</name>
<evidence type="ECO:0000256" key="1">
    <source>
        <dbReference type="SAM" id="Phobius"/>
    </source>
</evidence>
<keyword evidence="3" id="KW-1185">Reference proteome</keyword>
<proteinExistence type="predicted"/>
<feature type="transmembrane region" description="Helical" evidence="1">
    <location>
        <begin position="12"/>
        <end position="29"/>
    </location>
</feature>
<dbReference type="EMBL" id="ML975999">
    <property type="protein sequence ID" value="KAF1947183.1"/>
    <property type="molecule type" value="Genomic_DNA"/>
</dbReference>
<accession>A0A6A5T3J8</accession>
<organism evidence="2 3">
    <name type="scientific">Clathrospora elynae</name>
    <dbReference type="NCBI Taxonomy" id="706981"/>
    <lineage>
        <taxon>Eukaryota</taxon>
        <taxon>Fungi</taxon>
        <taxon>Dikarya</taxon>
        <taxon>Ascomycota</taxon>
        <taxon>Pezizomycotina</taxon>
        <taxon>Dothideomycetes</taxon>
        <taxon>Pleosporomycetidae</taxon>
        <taxon>Pleosporales</taxon>
        <taxon>Diademaceae</taxon>
        <taxon>Clathrospora</taxon>
    </lineage>
</organism>
<dbReference type="AlphaFoldDB" id="A0A6A5T3J8"/>
<gene>
    <name evidence="2" type="ORF">EJ02DRAFT_334392</name>
</gene>
<dbReference type="OrthoDB" id="6132759at2759"/>
<evidence type="ECO:0000313" key="3">
    <source>
        <dbReference type="Proteomes" id="UP000800038"/>
    </source>
</evidence>
<keyword evidence="1" id="KW-0472">Membrane</keyword>